<evidence type="ECO:0000313" key="5">
    <source>
        <dbReference type="Proteomes" id="UP000836402"/>
    </source>
</evidence>
<dbReference type="Pfam" id="PF11093">
    <property type="entry name" value="Mitochondr_Som1"/>
    <property type="match status" value="1"/>
</dbReference>
<reference evidence="3" key="2">
    <citation type="journal article" date="2019" name="IMA Fungus">
        <title>Genome sequencing and comparison of five Tilletia species to identify candidate genes for the detection of regulated species infecting wheat.</title>
        <authorList>
            <person name="Nguyen H.D.T."/>
            <person name="Sultana T."/>
            <person name="Kesanakurti P."/>
            <person name="Hambleton S."/>
        </authorList>
    </citation>
    <scope>NUCLEOTIDE SEQUENCE</scope>
    <source>
        <strain evidence="3">DAOMC 238032</strain>
    </source>
</reference>
<dbReference type="AlphaFoldDB" id="A0A177VFA9"/>
<feature type="compositionally biased region" description="Polar residues" evidence="1">
    <location>
        <begin position="1"/>
        <end position="17"/>
    </location>
</feature>
<evidence type="ECO:0000256" key="1">
    <source>
        <dbReference type="SAM" id="MobiDB-lite"/>
    </source>
</evidence>
<evidence type="ECO:0000313" key="4">
    <source>
        <dbReference type="Proteomes" id="UP000077671"/>
    </source>
</evidence>
<accession>A0A177VFA9</accession>
<reference evidence="3" key="1">
    <citation type="submission" date="2016-04" db="EMBL/GenBank/DDBJ databases">
        <authorList>
            <person name="Nguyen H.D."/>
            <person name="Kesanakurti P."/>
            <person name="Cullis J."/>
            <person name="Levesque C.A."/>
            <person name="Hambleton S."/>
        </authorList>
    </citation>
    <scope>NUCLEOTIDE SEQUENCE</scope>
    <source>
        <strain evidence="3">DAOMC 238032</strain>
    </source>
</reference>
<comment type="caution">
    <text evidence="3">The sequence shown here is derived from an EMBL/GenBank/DDBJ whole genome shotgun (WGS) entry which is preliminary data.</text>
</comment>
<organism evidence="3 4">
    <name type="scientific">Tilletia caries</name>
    <name type="common">wheat bunt fungus</name>
    <dbReference type="NCBI Taxonomy" id="13290"/>
    <lineage>
        <taxon>Eukaryota</taxon>
        <taxon>Fungi</taxon>
        <taxon>Dikarya</taxon>
        <taxon>Basidiomycota</taxon>
        <taxon>Ustilaginomycotina</taxon>
        <taxon>Exobasidiomycetes</taxon>
        <taxon>Tilletiales</taxon>
        <taxon>Tilletiaceae</taxon>
        <taxon>Tilletia</taxon>
    </lineage>
</organism>
<proteinExistence type="predicted"/>
<feature type="region of interest" description="Disordered" evidence="1">
    <location>
        <begin position="1"/>
        <end position="22"/>
    </location>
</feature>
<evidence type="ECO:0000313" key="2">
    <source>
        <dbReference type="EMBL" id="CAD6899149.1"/>
    </source>
</evidence>
<dbReference type="Proteomes" id="UP000836402">
    <property type="component" value="Unassembled WGS sequence"/>
</dbReference>
<keyword evidence="5" id="KW-1185">Reference proteome</keyword>
<dbReference type="EMBL" id="CAJHJG010000195">
    <property type="protein sequence ID" value="CAD6899149.1"/>
    <property type="molecule type" value="Genomic_DNA"/>
</dbReference>
<sequence>MTDSTNLPTTKRSSAGASSEVLPTKKPIKAKCTLSEILQYECEMERGRVQCFHIRRIFRICEGRPAVEVTHVVEFDDNNKPFLKPEFQTAMPPSSHWNAS</sequence>
<dbReference type="GO" id="GO:0042720">
    <property type="term" value="C:mitochondrial inner membrane peptidase complex"/>
    <property type="evidence" value="ECO:0007669"/>
    <property type="project" value="InterPro"/>
</dbReference>
<reference evidence="2" key="3">
    <citation type="submission" date="2020-10" db="EMBL/GenBank/DDBJ databases">
        <authorList>
            <person name="Sedaghatjoo S."/>
        </authorList>
    </citation>
    <scope>NUCLEOTIDE SEQUENCE</scope>
    <source>
        <strain evidence="2">AZH3</strain>
    </source>
</reference>
<dbReference type="InterPro" id="IPR024645">
    <property type="entry name" value="Mitochondr_Som1"/>
</dbReference>
<evidence type="ECO:0000313" key="3">
    <source>
        <dbReference type="EMBL" id="KAE8259438.1"/>
    </source>
</evidence>
<protein>
    <submittedName>
        <fullName evidence="3">Uncharacterized protein</fullName>
    </submittedName>
</protein>
<dbReference type="EMBL" id="LWDD02000523">
    <property type="protein sequence ID" value="KAE8259438.1"/>
    <property type="molecule type" value="Genomic_DNA"/>
</dbReference>
<gene>
    <name evidence="3" type="ORF">A4X03_0g4093</name>
    <name evidence="2" type="ORF">JKIAZH3_G4563</name>
</gene>
<name>A0A177VFA9_9BASI</name>
<dbReference type="Proteomes" id="UP000077671">
    <property type="component" value="Unassembled WGS sequence"/>
</dbReference>